<dbReference type="Proteomes" id="UP000192042">
    <property type="component" value="Chromosome I"/>
</dbReference>
<sequence>MYRIIFILILLIILYFLIRSAVRELKGRGAPDRLPADKNQMVQDPVCHVFVPRGTAVTEVIGGQTYCFCGRSCADKFQKQMAS</sequence>
<proteinExistence type="predicted"/>
<accession>A0A1W1I3W9</accession>
<evidence type="ECO:0008006" key="3">
    <source>
        <dbReference type="Google" id="ProtNLM"/>
    </source>
</evidence>
<dbReference type="KEGG" id="nja:NSJP_1534"/>
<evidence type="ECO:0000313" key="1">
    <source>
        <dbReference type="EMBL" id="SLM47706.1"/>
    </source>
</evidence>
<dbReference type="EMBL" id="LT828648">
    <property type="protein sequence ID" value="SLM47706.1"/>
    <property type="molecule type" value="Genomic_DNA"/>
</dbReference>
<dbReference type="STRING" id="1325564.NSJP_1534"/>
<name>A0A1W1I3W9_9BACT</name>
<gene>
    <name evidence="1" type="ORF">NSJP_1534</name>
</gene>
<keyword evidence="2" id="KW-1185">Reference proteome</keyword>
<reference evidence="1 2" key="1">
    <citation type="submission" date="2017-03" db="EMBL/GenBank/DDBJ databases">
        <authorList>
            <person name="Afonso C.L."/>
            <person name="Miller P.J."/>
            <person name="Scott M.A."/>
            <person name="Spackman E."/>
            <person name="Goraichik I."/>
            <person name="Dimitrov K.M."/>
            <person name="Suarez D.L."/>
            <person name="Swayne D.E."/>
        </authorList>
    </citation>
    <scope>NUCLEOTIDE SEQUENCE [LARGE SCALE GENOMIC DNA]</scope>
    <source>
        <strain evidence="1">Genome sequencing of Nitrospira japonica strain NJ11</strain>
    </source>
</reference>
<organism evidence="1 2">
    <name type="scientific">Nitrospira japonica</name>
    <dbReference type="NCBI Taxonomy" id="1325564"/>
    <lineage>
        <taxon>Bacteria</taxon>
        <taxon>Pseudomonadati</taxon>
        <taxon>Nitrospirota</taxon>
        <taxon>Nitrospiria</taxon>
        <taxon>Nitrospirales</taxon>
        <taxon>Nitrospiraceae</taxon>
        <taxon>Nitrospira</taxon>
    </lineage>
</organism>
<protein>
    <recommendedName>
        <fullName evidence="3">TRASH domain-containing protein</fullName>
    </recommendedName>
</protein>
<dbReference type="AlphaFoldDB" id="A0A1W1I3W9"/>
<evidence type="ECO:0000313" key="2">
    <source>
        <dbReference type="Proteomes" id="UP000192042"/>
    </source>
</evidence>